<gene>
    <name evidence="3" type="ORF">ACFP3J_20330</name>
</gene>
<evidence type="ECO:0000256" key="1">
    <source>
        <dbReference type="SAM" id="MobiDB-lite"/>
    </source>
</evidence>
<dbReference type="InterPro" id="IPR045851">
    <property type="entry name" value="AMP-bd_C_sf"/>
</dbReference>
<protein>
    <submittedName>
        <fullName evidence="3">Amino acid adenylation domain-containing protein</fullName>
    </submittedName>
</protein>
<dbReference type="Proteomes" id="UP001596065">
    <property type="component" value="Unassembled WGS sequence"/>
</dbReference>
<dbReference type="InterPro" id="IPR010071">
    <property type="entry name" value="AA_adenyl_dom"/>
</dbReference>
<dbReference type="SUPFAM" id="SSF56801">
    <property type="entry name" value="Acetyl-CoA synthetase-like"/>
    <property type="match status" value="1"/>
</dbReference>
<comment type="caution">
    <text evidence="3">The sequence shown here is derived from an EMBL/GenBank/DDBJ whole genome shotgun (WGS) entry which is preliminary data.</text>
</comment>
<feature type="region of interest" description="Disordered" evidence="1">
    <location>
        <begin position="507"/>
        <end position="527"/>
    </location>
</feature>
<keyword evidence="4" id="KW-1185">Reference proteome</keyword>
<dbReference type="InterPro" id="IPR042099">
    <property type="entry name" value="ANL_N_sf"/>
</dbReference>
<dbReference type="NCBIfam" id="TIGR01733">
    <property type="entry name" value="AA-adenyl-dom"/>
    <property type="match status" value="1"/>
</dbReference>
<evidence type="ECO:0000259" key="2">
    <source>
        <dbReference type="PROSITE" id="PS50075"/>
    </source>
</evidence>
<dbReference type="EMBL" id="JBHSOE010000034">
    <property type="protein sequence ID" value="MFC5657827.1"/>
    <property type="molecule type" value="Genomic_DNA"/>
</dbReference>
<dbReference type="Pfam" id="PF13193">
    <property type="entry name" value="AMP-binding_C"/>
    <property type="match status" value="1"/>
</dbReference>
<dbReference type="Gene3D" id="3.40.50.12780">
    <property type="entry name" value="N-terminal domain of ligase-like"/>
    <property type="match status" value="1"/>
</dbReference>
<dbReference type="Pfam" id="PF00550">
    <property type="entry name" value="PP-binding"/>
    <property type="match status" value="1"/>
</dbReference>
<accession>A0ABW0WKC9</accession>
<dbReference type="PANTHER" id="PTHR45527:SF1">
    <property type="entry name" value="FATTY ACID SYNTHASE"/>
    <property type="match status" value="1"/>
</dbReference>
<dbReference type="Pfam" id="PF00501">
    <property type="entry name" value="AMP-binding"/>
    <property type="match status" value="1"/>
</dbReference>
<proteinExistence type="predicted"/>
<dbReference type="InterPro" id="IPR025110">
    <property type="entry name" value="AMP-bd_C"/>
</dbReference>
<dbReference type="InterPro" id="IPR000873">
    <property type="entry name" value="AMP-dep_synth/lig_dom"/>
</dbReference>
<dbReference type="InterPro" id="IPR020845">
    <property type="entry name" value="AMP-binding_CS"/>
</dbReference>
<dbReference type="InterPro" id="IPR020459">
    <property type="entry name" value="AMP-binding"/>
</dbReference>
<dbReference type="RefSeq" id="WP_344346559.1">
    <property type="nucleotide sequence ID" value="NZ_BAAASM010000004.1"/>
</dbReference>
<dbReference type="InterPro" id="IPR009081">
    <property type="entry name" value="PP-bd_ACP"/>
</dbReference>
<sequence>MVSGKTLHQLFEDQAARTPDRVAVSAADRALTYRELNAEADAVAARLRRAGAGPGRLIGLCVDRTADLVVGLLGILKAGAAYVPVDPAYPAGRIAFLLDDSQVSAVVTVSRVAERLADCAAPVIPLDRDTEAPAAPAAAAEQSRDSDLAYVIYTSGSTGVPKGVLVEHRNAVRLFEQTAELVGYRPDDVWTLFHSISFDFSVWELWGALLHGGRLVVAGTETVRSPQLLHKLLADEGVTVLNQTPSAFRRLVGASTATLPALRLVVFGGERLDVKLLEPWFARYGDERPALVNMYGITETTVHVTARRITRADLDEPGVSPIGRPLPDVTLRLLDEDGDPVADGTPGELYVGGTGVARGYHRRPELTAERFRTVGTGADAERLYRSGDRAVRTADGEYLFVGRADDQIKIRGFRIEPGEIEALLADDPRLASAIVVPQDHGEGDVRLTAYLVPSAGAETGDEALGRLVAEVSARAAGTLPEHMRPSAYRLITEVPTTAQGKVDRSALPALPHRQAPAGPSGGGAELTPTQRQVDAIVTEVLARPGIGLDDDLFEHGATSLAFMRVIASVNRRWKLSLTGAELDAATVRDLSACVDARASK</sequence>
<organism evidence="3 4">
    <name type="scientific">Streptomyces nogalater</name>
    <dbReference type="NCBI Taxonomy" id="38314"/>
    <lineage>
        <taxon>Bacteria</taxon>
        <taxon>Bacillati</taxon>
        <taxon>Actinomycetota</taxon>
        <taxon>Actinomycetes</taxon>
        <taxon>Kitasatosporales</taxon>
        <taxon>Streptomycetaceae</taxon>
        <taxon>Streptomyces</taxon>
    </lineage>
</organism>
<dbReference type="CDD" id="cd17643">
    <property type="entry name" value="A_NRPS_Cytc1-like"/>
    <property type="match status" value="1"/>
</dbReference>
<dbReference type="PROSITE" id="PS50075">
    <property type="entry name" value="CARRIER"/>
    <property type="match status" value="1"/>
</dbReference>
<dbReference type="InterPro" id="IPR036736">
    <property type="entry name" value="ACP-like_sf"/>
</dbReference>
<evidence type="ECO:0000313" key="3">
    <source>
        <dbReference type="EMBL" id="MFC5657827.1"/>
    </source>
</evidence>
<feature type="domain" description="Carrier" evidence="2">
    <location>
        <begin position="524"/>
        <end position="600"/>
    </location>
</feature>
<evidence type="ECO:0000313" key="4">
    <source>
        <dbReference type="Proteomes" id="UP001596065"/>
    </source>
</evidence>
<dbReference type="PROSITE" id="PS00455">
    <property type="entry name" value="AMP_BINDING"/>
    <property type="match status" value="1"/>
</dbReference>
<dbReference type="Gene3D" id="1.10.1200.10">
    <property type="entry name" value="ACP-like"/>
    <property type="match status" value="1"/>
</dbReference>
<dbReference type="SUPFAM" id="SSF47336">
    <property type="entry name" value="ACP-like"/>
    <property type="match status" value="1"/>
</dbReference>
<reference evidence="4" key="1">
    <citation type="journal article" date="2019" name="Int. J. Syst. Evol. Microbiol.">
        <title>The Global Catalogue of Microorganisms (GCM) 10K type strain sequencing project: providing services to taxonomists for standard genome sequencing and annotation.</title>
        <authorList>
            <consortium name="The Broad Institute Genomics Platform"/>
            <consortium name="The Broad Institute Genome Sequencing Center for Infectious Disease"/>
            <person name="Wu L."/>
            <person name="Ma J."/>
        </authorList>
    </citation>
    <scope>NUCLEOTIDE SEQUENCE [LARGE SCALE GENOMIC DNA]</scope>
    <source>
        <strain evidence="4">KCTC 5701</strain>
    </source>
</reference>
<dbReference type="PANTHER" id="PTHR45527">
    <property type="entry name" value="NONRIBOSOMAL PEPTIDE SYNTHETASE"/>
    <property type="match status" value="1"/>
</dbReference>
<dbReference type="Gene3D" id="3.30.300.30">
    <property type="match status" value="1"/>
</dbReference>
<name>A0ABW0WKC9_STRNO</name>
<dbReference type="PRINTS" id="PR00154">
    <property type="entry name" value="AMPBINDING"/>
</dbReference>